<evidence type="ECO:0000313" key="1">
    <source>
        <dbReference type="EMBL" id="MBU3032316.1"/>
    </source>
</evidence>
<gene>
    <name evidence="1" type="primary">cas6e</name>
    <name evidence="1" type="ORF">KNW02_19750</name>
</gene>
<protein>
    <submittedName>
        <fullName evidence="1">Type I-E CRISPR-associated protein Cas6/Cse3/CasE</fullName>
    </submittedName>
</protein>
<dbReference type="Pfam" id="PF08798">
    <property type="entry name" value="CRISPR_assoc"/>
    <property type="match status" value="1"/>
</dbReference>
<dbReference type="CDD" id="cd09727">
    <property type="entry name" value="Cas6_I-E"/>
    <property type="match status" value="1"/>
</dbReference>
<organism evidence="1 2">
    <name type="scientific">Paracoccus marinaquae</name>
    <dbReference type="NCBI Taxonomy" id="2841926"/>
    <lineage>
        <taxon>Bacteria</taxon>
        <taxon>Pseudomonadati</taxon>
        <taxon>Pseudomonadota</taxon>
        <taxon>Alphaproteobacteria</taxon>
        <taxon>Rhodobacterales</taxon>
        <taxon>Paracoccaceae</taxon>
        <taxon>Paracoccus</taxon>
    </lineage>
</organism>
<keyword evidence="2" id="KW-1185">Reference proteome</keyword>
<dbReference type="Proteomes" id="UP001166191">
    <property type="component" value="Unassembled WGS sequence"/>
</dbReference>
<comment type="caution">
    <text evidence="1">The sequence shown here is derived from an EMBL/GenBank/DDBJ whole genome shotgun (WGS) entry which is preliminary data.</text>
</comment>
<dbReference type="SMART" id="SM01101">
    <property type="entry name" value="CRISPR_assoc"/>
    <property type="match status" value="1"/>
</dbReference>
<dbReference type="NCBIfam" id="TIGR01907">
    <property type="entry name" value="casE_Cse3"/>
    <property type="match status" value="1"/>
</dbReference>
<reference evidence="1" key="1">
    <citation type="submission" date="2021-06" db="EMBL/GenBank/DDBJ databases">
        <title>Paracoccus bacterium XHP0099 sp. nov., isolated from the surface waters of the Yellow Sea.</title>
        <authorList>
            <person name="Xue H."/>
            <person name="Zhang D."/>
        </authorList>
    </citation>
    <scope>NUCLEOTIDE SEQUENCE</scope>
    <source>
        <strain evidence="1">XHP0099</strain>
    </source>
</reference>
<name>A0ABS6AS37_9RHOB</name>
<dbReference type="RefSeq" id="WP_216034900.1">
    <property type="nucleotide sequence ID" value="NZ_JAHKNG010000075.1"/>
</dbReference>
<proteinExistence type="predicted"/>
<accession>A0ABS6AS37</accession>
<dbReference type="InterPro" id="IPR010179">
    <property type="entry name" value="CRISPR-assoc_prot_Cse3"/>
</dbReference>
<dbReference type="EMBL" id="JAHKNG010000075">
    <property type="protein sequence ID" value="MBU3032316.1"/>
    <property type="molecule type" value="Genomic_DNA"/>
</dbReference>
<evidence type="ECO:0000313" key="2">
    <source>
        <dbReference type="Proteomes" id="UP001166191"/>
    </source>
</evidence>
<sequence>MTLYLSRLNLSRDPQAKALEALLQPSGEGPRMDADHRLIWSAFAGDPAQQRDFLWRSEGRGQYLVLSRRRPEQTPLFQPVETRVFAPDLRAGDRLAFALRANATRTEKTGETSSGGRDRKRHVDLVMDALFPLKQGRAEARMRAAQEVALRWLAGQGARAGFSVGQVVAGDYSVRALPGHRGRRGGQPQFGVLDLTGIISLADPETFLPALAQGFGRAKAFGCGLMLIRRAPGG</sequence>